<comment type="caution">
    <text evidence="1">The sequence shown here is derived from an EMBL/GenBank/DDBJ whole genome shotgun (WGS) entry which is preliminary data.</text>
</comment>
<accession>A0ABR0A3F2</accession>
<dbReference type="EMBL" id="JAOYFB010000036">
    <property type="protein sequence ID" value="KAK4019676.1"/>
    <property type="molecule type" value="Genomic_DNA"/>
</dbReference>
<evidence type="ECO:0000313" key="2">
    <source>
        <dbReference type="Proteomes" id="UP001234178"/>
    </source>
</evidence>
<name>A0ABR0A3F2_9CRUS</name>
<sequence length="95" mass="10788">MLISYASPFGSSLFFRLCYKRYTGIKLVVKSIKAVRNTSFQKPPQVSKRRRFLTTVGMAIVDILFCLQLTPGVDELIILPTQQTWQTIVQAFQSG</sequence>
<gene>
    <name evidence="1" type="ORF">OUZ56_001689</name>
</gene>
<evidence type="ECO:0000313" key="1">
    <source>
        <dbReference type="EMBL" id="KAK4019676.1"/>
    </source>
</evidence>
<organism evidence="1 2">
    <name type="scientific">Daphnia magna</name>
    <dbReference type="NCBI Taxonomy" id="35525"/>
    <lineage>
        <taxon>Eukaryota</taxon>
        <taxon>Metazoa</taxon>
        <taxon>Ecdysozoa</taxon>
        <taxon>Arthropoda</taxon>
        <taxon>Crustacea</taxon>
        <taxon>Branchiopoda</taxon>
        <taxon>Diplostraca</taxon>
        <taxon>Cladocera</taxon>
        <taxon>Anomopoda</taxon>
        <taxon>Daphniidae</taxon>
        <taxon>Daphnia</taxon>
    </lineage>
</organism>
<protein>
    <submittedName>
        <fullName evidence="1">Uncharacterized protein</fullName>
    </submittedName>
</protein>
<proteinExistence type="predicted"/>
<dbReference type="Proteomes" id="UP001234178">
    <property type="component" value="Unassembled WGS sequence"/>
</dbReference>
<keyword evidence="2" id="KW-1185">Reference proteome</keyword>
<reference evidence="1 2" key="1">
    <citation type="journal article" date="2023" name="Nucleic Acids Res.">
        <title>The hologenome of Daphnia magna reveals possible DNA methylation and microbiome-mediated evolution of the host genome.</title>
        <authorList>
            <person name="Chaturvedi A."/>
            <person name="Li X."/>
            <person name="Dhandapani V."/>
            <person name="Marshall H."/>
            <person name="Kissane S."/>
            <person name="Cuenca-Cambronero M."/>
            <person name="Asole G."/>
            <person name="Calvet F."/>
            <person name="Ruiz-Romero M."/>
            <person name="Marangio P."/>
            <person name="Guigo R."/>
            <person name="Rago D."/>
            <person name="Mirbahai L."/>
            <person name="Eastwood N."/>
            <person name="Colbourne J.K."/>
            <person name="Zhou J."/>
            <person name="Mallon E."/>
            <person name="Orsini L."/>
        </authorList>
    </citation>
    <scope>NUCLEOTIDE SEQUENCE [LARGE SCALE GENOMIC DNA]</scope>
    <source>
        <strain evidence="1">LRV0_1</strain>
    </source>
</reference>